<dbReference type="Pfam" id="PF13645">
    <property type="entry name" value="YkuD_2"/>
    <property type="match status" value="1"/>
</dbReference>
<protein>
    <recommendedName>
        <fullName evidence="4">Peptidase</fullName>
    </recommendedName>
</protein>
<evidence type="ECO:0000256" key="1">
    <source>
        <dbReference type="SAM" id="SignalP"/>
    </source>
</evidence>
<organism evidence="2 3">
    <name type="scientific">Chryseobacterium taiwanense</name>
    <dbReference type="NCBI Taxonomy" id="363331"/>
    <lineage>
        <taxon>Bacteria</taxon>
        <taxon>Pseudomonadati</taxon>
        <taxon>Bacteroidota</taxon>
        <taxon>Flavobacteriia</taxon>
        <taxon>Flavobacteriales</taxon>
        <taxon>Weeksellaceae</taxon>
        <taxon>Chryseobacterium group</taxon>
        <taxon>Chryseobacterium</taxon>
    </lineage>
</organism>
<gene>
    <name evidence="2" type="ORF">RM51_10420</name>
</gene>
<sequence length="193" mass="21969">MMKHLIFLFLFLISCSKFESQANQVIDYLPKSKISEIKNYIKGKNYNQNVAVFINFKVHSGKYRYFVYDLKNNKILQKAIVAHGDGSVVKNSEALQFSNIDGSHQSSLGKYEINESYTGKFGKAYRLDGLDETNSNARSRAIVLHSYYCIPDKESANSACLSFGCPMLSKNAFNETAKYIDQSEQPIILYAFY</sequence>
<name>A0A0B4DF94_9FLAO</name>
<keyword evidence="3" id="KW-1185">Reference proteome</keyword>
<dbReference type="STRING" id="363331.RM51_10420"/>
<dbReference type="PANTHER" id="PTHR38477:SF1">
    <property type="entry name" value="MUREIN L,D-TRANSPEPTIDASE CATALYTIC DOMAIN FAMILY PROTEIN"/>
    <property type="match status" value="1"/>
</dbReference>
<evidence type="ECO:0008006" key="4">
    <source>
        <dbReference type="Google" id="ProtNLM"/>
    </source>
</evidence>
<dbReference type="OrthoDB" id="1247236at2"/>
<dbReference type="RefSeq" id="WP_039368680.1">
    <property type="nucleotide sequence ID" value="NZ_JWTA01000007.1"/>
</dbReference>
<feature type="chain" id="PRO_5002086647" description="Peptidase" evidence="1">
    <location>
        <begin position="23"/>
        <end position="193"/>
    </location>
</feature>
<reference evidence="2 3" key="1">
    <citation type="submission" date="2014-12" db="EMBL/GenBank/DDBJ databases">
        <title>Genome sequencing of Chryseobacterium taiwanense TPW19.</title>
        <authorList>
            <person name="Tan P.W."/>
            <person name="Chan K.-G."/>
        </authorList>
    </citation>
    <scope>NUCLEOTIDE SEQUENCE [LARGE SCALE GENOMIC DNA]</scope>
    <source>
        <strain evidence="2 3">TPW19</strain>
    </source>
</reference>
<dbReference type="PANTHER" id="PTHR38477">
    <property type="entry name" value="HYPOTHETICAL EXPORTED PROTEIN"/>
    <property type="match status" value="1"/>
</dbReference>
<accession>A0A0B4DF94</accession>
<dbReference type="PROSITE" id="PS51257">
    <property type="entry name" value="PROKAR_LIPOPROTEIN"/>
    <property type="match status" value="1"/>
</dbReference>
<evidence type="ECO:0000313" key="2">
    <source>
        <dbReference type="EMBL" id="KIC63050.1"/>
    </source>
</evidence>
<dbReference type="AlphaFoldDB" id="A0A0B4DF94"/>
<dbReference type="InterPro" id="IPR032676">
    <property type="entry name" value="YkuD_2"/>
</dbReference>
<dbReference type="EMBL" id="JWTA01000007">
    <property type="protein sequence ID" value="KIC63050.1"/>
    <property type="molecule type" value="Genomic_DNA"/>
</dbReference>
<comment type="caution">
    <text evidence="2">The sequence shown here is derived from an EMBL/GenBank/DDBJ whole genome shotgun (WGS) entry which is preliminary data.</text>
</comment>
<feature type="signal peptide" evidence="1">
    <location>
        <begin position="1"/>
        <end position="22"/>
    </location>
</feature>
<dbReference type="Proteomes" id="UP000031167">
    <property type="component" value="Unassembled WGS sequence"/>
</dbReference>
<keyword evidence="1" id="KW-0732">Signal</keyword>
<proteinExistence type="predicted"/>
<evidence type="ECO:0000313" key="3">
    <source>
        <dbReference type="Proteomes" id="UP000031167"/>
    </source>
</evidence>